<protein>
    <submittedName>
        <fullName evidence="1">Amicyanin</fullName>
    </submittedName>
</protein>
<name>A0AC60W310_9ARCH</name>
<dbReference type="EMBL" id="JACENC010000127">
    <property type="protein sequence ID" value="MBA4453929.1"/>
    <property type="molecule type" value="Genomic_DNA"/>
</dbReference>
<reference evidence="1 2" key="1">
    <citation type="journal article" date="2020" name="Appl. Environ. Microbiol.">
        <title>Genomic Characteristics of a Novel Species of Ammonia-Oxidizing Archaea from the Jiulong River Estuary.</title>
        <authorList>
            <person name="Zou D."/>
            <person name="Wan R."/>
            <person name="Han L."/>
            <person name="Xu M.N."/>
            <person name="Liu Y."/>
            <person name="Liu H."/>
            <person name="Kao S.J."/>
            <person name="Li M."/>
        </authorList>
    </citation>
    <scope>NUCLEOTIDE SEQUENCE [LARGE SCALE GENOMIC DNA]</scope>
    <source>
        <strain evidence="1">W2bin3</strain>
    </source>
</reference>
<evidence type="ECO:0000313" key="1">
    <source>
        <dbReference type="EMBL" id="MBA4453929.1"/>
    </source>
</evidence>
<sequence length="473" mass="51038">MDEMNLTYGIIIVVGLLIAGILGIIATDPGYLENAPPKPGIEKPVICTNEDNPMCGVDGVTYDNLCKMHLADVELSYKGKCVAIDPTETEVVMDEPSADHTVSIPEGSGVVGCEETNECYIPYSLNVAIGETVSWSNDDSAAHTVTSGSPAGGPDGMFDSSMIMAGETFEYTFDEEGTFAYYCIVHPWMIGEVVVGDAGEMVVEPTPEPEPEPTPEPEPEPTPEPEPEPEPEQDTPISSAMPRAPMSHTVEMAIGSGVPGCEETNECYLPYSLEILVRDTVVWDNIDSASHTVTAGSSADGPTGLFDSGLFLSGTTFEYTFDEEGVYPYFCMVHPWMVGEIIVNEVQELIVEPPNPAADDRDMIVDEPIREERMSGPHEVDMAVGSAVPGCEETLECYLPYQIEISSGESVLWNNIDSAAHTVTSGIPGSPDGVFDSGMVMSGGTYEFTFVEPGEYDYYCMVHPWMTGKIMVA</sequence>
<evidence type="ECO:0000313" key="2">
    <source>
        <dbReference type="Proteomes" id="UP000526786"/>
    </source>
</evidence>
<proteinExistence type="predicted"/>
<dbReference type="Proteomes" id="UP000526786">
    <property type="component" value="Unassembled WGS sequence"/>
</dbReference>
<comment type="caution">
    <text evidence="1">The sequence shown here is derived from an EMBL/GenBank/DDBJ whole genome shotgun (WGS) entry which is preliminary data.</text>
</comment>
<accession>A0AC60W310</accession>
<organism evidence="1 2">
    <name type="scientific">Candidatus Nitrosomaritimum aestuariumsis</name>
    <dbReference type="NCBI Taxonomy" id="3342354"/>
    <lineage>
        <taxon>Archaea</taxon>
        <taxon>Nitrososphaerota</taxon>
        <taxon>Nitrososphaeria</taxon>
        <taxon>Nitrosopumilales</taxon>
        <taxon>Nitrosopumilaceae</taxon>
        <taxon>Candidatus Nitrosomaritimum</taxon>
    </lineage>
</organism>
<gene>
    <name evidence="1" type="ORF">H2B05_03190</name>
</gene>